<evidence type="ECO:0000313" key="2">
    <source>
        <dbReference type="EMBL" id="JAD62407.1"/>
    </source>
</evidence>
<keyword evidence="1" id="KW-0812">Transmembrane</keyword>
<proteinExistence type="predicted"/>
<reference evidence="2" key="2">
    <citation type="journal article" date="2015" name="Data Brief">
        <title>Shoot transcriptome of the giant reed, Arundo donax.</title>
        <authorList>
            <person name="Barrero R.A."/>
            <person name="Guerrero F.D."/>
            <person name="Moolhuijzen P."/>
            <person name="Goolsby J.A."/>
            <person name="Tidwell J."/>
            <person name="Bellgard S.E."/>
            <person name="Bellgard M.I."/>
        </authorList>
    </citation>
    <scope>NUCLEOTIDE SEQUENCE</scope>
    <source>
        <tissue evidence="2">Shoot tissue taken approximately 20 cm above the soil surface</tissue>
    </source>
</reference>
<keyword evidence="1" id="KW-0472">Membrane</keyword>
<sequence>MCVECGLGVRWLDLWVSVSWWLHTCILMYTYIGLQACVRWVWLVDYGCS</sequence>
<name>A0A0A9BT04_ARUDO</name>
<accession>A0A0A9BT04</accession>
<organism evidence="2">
    <name type="scientific">Arundo donax</name>
    <name type="common">Giant reed</name>
    <name type="synonym">Donax arundinaceus</name>
    <dbReference type="NCBI Taxonomy" id="35708"/>
    <lineage>
        <taxon>Eukaryota</taxon>
        <taxon>Viridiplantae</taxon>
        <taxon>Streptophyta</taxon>
        <taxon>Embryophyta</taxon>
        <taxon>Tracheophyta</taxon>
        <taxon>Spermatophyta</taxon>
        <taxon>Magnoliopsida</taxon>
        <taxon>Liliopsida</taxon>
        <taxon>Poales</taxon>
        <taxon>Poaceae</taxon>
        <taxon>PACMAD clade</taxon>
        <taxon>Arundinoideae</taxon>
        <taxon>Arundineae</taxon>
        <taxon>Arundo</taxon>
    </lineage>
</organism>
<dbReference type="AlphaFoldDB" id="A0A0A9BT04"/>
<dbReference type="EMBL" id="GBRH01235488">
    <property type="protein sequence ID" value="JAD62407.1"/>
    <property type="molecule type" value="Transcribed_RNA"/>
</dbReference>
<protein>
    <submittedName>
        <fullName evidence="2">Uncharacterized protein</fullName>
    </submittedName>
</protein>
<feature type="transmembrane region" description="Helical" evidence="1">
    <location>
        <begin position="20"/>
        <end position="42"/>
    </location>
</feature>
<keyword evidence="1" id="KW-1133">Transmembrane helix</keyword>
<reference evidence="2" key="1">
    <citation type="submission" date="2014-09" db="EMBL/GenBank/DDBJ databases">
        <authorList>
            <person name="Magalhaes I.L.F."/>
            <person name="Oliveira U."/>
            <person name="Santos F.R."/>
            <person name="Vidigal T.H.D.A."/>
            <person name="Brescovit A.D."/>
            <person name="Santos A.J."/>
        </authorList>
    </citation>
    <scope>NUCLEOTIDE SEQUENCE</scope>
    <source>
        <tissue evidence="2">Shoot tissue taken approximately 20 cm above the soil surface</tissue>
    </source>
</reference>
<evidence type="ECO:0000256" key="1">
    <source>
        <dbReference type="SAM" id="Phobius"/>
    </source>
</evidence>